<organism evidence="1 2">
    <name type="scientific">Ricinus communis</name>
    <name type="common">Castor bean</name>
    <dbReference type="NCBI Taxonomy" id="3988"/>
    <lineage>
        <taxon>Eukaryota</taxon>
        <taxon>Viridiplantae</taxon>
        <taxon>Streptophyta</taxon>
        <taxon>Embryophyta</taxon>
        <taxon>Tracheophyta</taxon>
        <taxon>Spermatophyta</taxon>
        <taxon>Magnoliopsida</taxon>
        <taxon>eudicotyledons</taxon>
        <taxon>Gunneridae</taxon>
        <taxon>Pentapetalae</taxon>
        <taxon>rosids</taxon>
        <taxon>fabids</taxon>
        <taxon>Malpighiales</taxon>
        <taxon>Euphorbiaceae</taxon>
        <taxon>Acalyphoideae</taxon>
        <taxon>Acalypheae</taxon>
        <taxon>Ricinus</taxon>
    </lineage>
</organism>
<accession>B9R8K5</accession>
<dbReference type="InParanoid" id="B9R8K5"/>
<reference evidence="2" key="1">
    <citation type="journal article" date="2010" name="Nat. Biotechnol.">
        <title>Draft genome sequence of the oilseed species Ricinus communis.</title>
        <authorList>
            <person name="Chan A.P."/>
            <person name="Crabtree J."/>
            <person name="Zhao Q."/>
            <person name="Lorenzi H."/>
            <person name="Orvis J."/>
            <person name="Puiu D."/>
            <person name="Melake-Berhan A."/>
            <person name="Jones K.M."/>
            <person name="Redman J."/>
            <person name="Chen G."/>
            <person name="Cahoon E.B."/>
            <person name="Gedil M."/>
            <person name="Stanke M."/>
            <person name="Haas B.J."/>
            <person name="Wortman J.R."/>
            <person name="Fraser-Liggett C.M."/>
            <person name="Ravel J."/>
            <person name="Rabinowicz P.D."/>
        </authorList>
    </citation>
    <scope>NUCLEOTIDE SEQUENCE [LARGE SCALE GENOMIC DNA]</scope>
    <source>
        <strain evidence="2">cv. Hale</strain>
    </source>
</reference>
<keyword evidence="2" id="KW-1185">Reference proteome</keyword>
<dbReference type="GO" id="GO:0048364">
    <property type="term" value="P:root development"/>
    <property type="evidence" value="ECO:0007669"/>
    <property type="project" value="InterPro"/>
</dbReference>
<dbReference type="AlphaFoldDB" id="B9R8K5"/>
<protein>
    <submittedName>
        <fullName evidence="1">Uncharacterized protein</fullName>
    </submittedName>
</protein>
<sequence length="65" mass="7738">MKECLKELESSLRRRKGGESNLPSEVEAYMVSRKKLNRAIKRCLRNLKTEKKNQEIPVQWLNLYC</sequence>
<dbReference type="InterPro" id="IPR004320">
    <property type="entry name" value="BPS1_pln"/>
</dbReference>
<gene>
    <name evidence="1" type="ORF">RCOM_1600530</name>
</gene>
<dbReference type="GO" id="GO:0048367">
    <property type="term" value="P:shoot system development"/>
    <property type="evidence" value="ECO:0007669"/>
    <property type="project" value="InterPro"/>
</dbReference>
<dbReference type="EMBL" id="EQ973772">
    <property type="protein sequence ID" value="EEF52835.1"/>
    <property type="molecule type" value="Genomic_DNA"/>
</dbReference>
<dbReference type="Pfam" id="PF03087">
    <property type="entry name" value="BPS1"/>
    <property type="match status" value="1"/>
</dbReference>
<evidence type="ECO:0000313" key="2">
    <source>
        <dbReference type="Proteomes" id="UP000008311"/>
    </source>
</evidence>
<name>B9R8K5_RICCO</name>
<proteinExistence type="predicted"/>
<dbReference type="Proteomes" id="UP000008311">
    <property type="component" value="Unassembled WGS sequence"/>
</dbReference>
<evidence type="ECO:0000313" key="1">
    <source>
        <dbReference type="EMBL" id="EEF52835.1"/>
    </source>
</evidence>